<accession>A0A644V703</accession>
<dbReference type="AlphaFoldDB" id="A0A644V703"/>
<dbReference type="Pfam" id="PF13884">
    <property type="entry name" value="Peptidase_S74"/>
    <property type="match status" value="1"/>
</dbReference>
<comment type="caution">
    <text evidence="2">The sequence shown here is derived from an EMBL/GenBank/DDBJ whole genome shotgun (WGS) entry which is preliminary data.</text>
</comment>
<feature type="domain" description="Peptidase S74" evidence="1">
    <location>
        <begin position="347"/>
        <end position="445"/>
    </location>
</feature>
<protein>
    <recommendedName>
        <fullName evidence="1">Peptidase S74 domain-containing protein</fullName>
    </recommendedName>
</protein>
<evidence type="ECO:0000259" key="1">
    <source>
        <dbReference type="PROSITE" id="PS51688"/>
    </source>
</evidence>
<organism evidence="2">
    <name type="scientific">bioreactor metagenome</name>
    <dbReference type="NCBI Taxonomy" id="1076179"/>
    <lineage>
        <taxon>unclassified sequences</taxon>
        <taxon>metagenomes</taxon>
        <taxon>ecological metagenomes</taxon>
    </lineage>
</organism>
<gene>
    <name evidence="2" type="ORF">SDC9_33120</name>
</gene>
<dbReference type="InterPro" id="IPR030392">
    <property type="entry name" value="S74_ICA"/>
</dbReference>
<evidence type="ECO:0000313" key="2">
    <source>
        <dbReference type="EMBL" id="MPL87126.1"/>
    </source>
</evidence>
<dbReference type="PROSITE" id="PS51688">
    <property type="entry name" value="ICA"/>
    <property type="match status" value="1"/>
</dbReference>
<sequence length="445" mass="47906">MEILHLRSNLLDGGKAKAPIDLPTGQLAINYKSGYESLFIKNDAGSIIALNDWSKILNKPTSLAGYGIADALNTSSQLQIKSGGLSVGNLLINTTTDAGYKLDVNGASRIFGGLHLNSEGWLNLYNGANTSRISISHNSASSKLDIYNRTTSSFANVELGFLNSETITLKNNQVERFIRSNAFGGAIRLRSDGASVGDRGIQLGRVDNNLSFSSQLAINGDSGNVTIGSITDAGYKLDVHGTGRFYSELFVENGLRISNSTGGGVGISLFAESSTHPNYGLMFARTLYKGTHGAVNGDWATYFTMSADAGRGWIFTNSASTSGGNVASISNTGNISASGEITAYSASDIRLKTEVRSLSNSLEILMRLNPVSYKWNGLAKKLNPLKSDNIEYGLIAQELECVMPELVHSLYDGLYKSVDYLKIIPHLICAVKQLKMELERCKCYN</sequence>
<dbReference type="EMBL" id="VSSQ01000233">
    <property type="protein sequence ID" value="MPL87126.1"/>
    <property type="molecule type" value="Genomic_DNA"/>
</dbReference>
<proteinExistence type="predicted"/>
<reference evidence="2" key="1">
    <citation type="submission" date="2019-08" db="EMBL/GenBank/DDBJ databases">
        <authorList>
            <person name="Kucharzyk K."/>
            <person name="Murdoch R.W."/>
            <person name="Higgins S."/>
            <person name="Loffler F."/>
        </authorList>
    </citation>
    <scope>NUCLEOTIDE SEQUENCE</scope>
</reference>
<name>A0A644V703_9ZZZZ</name>